<evidence type="ECO:0000313" key="5">
    <source>
        <dbReference type="Proteomes" id="UP001172159"/>
    </source>
</evidence>
<dbReference type="Proteomes" id="UP001172159">
    <property type="component" value="Unassembled WGS sequence"/>
</dbReference>
<dbReference type="PANTHER" id="PTHR38166:SF1">
    <property type="entry name" value="C2H2-TYPE DOMAIN-CONTAINING PROTEIN"/>
    <property type="match status" value="1"/>
</dbReference>
<dbReference type="SUPFAM" id="SSF57667">
    <property type="entry name" value="beta-beta-alpha zinc fingers"/>
    <property type="match status" value="1"/>
</dbReference>
<feature type="domain" description="C2H2-type" evidence="3">
    <location>
        <begin position="165"/>
        <end position="193"/>
    </location>
</feature>
<feature type="compositionally biased region" description="Polar residues" evidence="2">
    <location>
        <begin position="510"/>
        <end position="522"/>
    </location>
</feature>
<evidence type="ECO:0000256" key="2">
    <source>
        <dbReference type="SAM" id="MobiDB-lite"/>
    </source>
</evidence>
<proteinExistence type="predicted"/>
<dbReference type="PANTHER" id="PTHR38166">
    <property type="entry name" value="C2H2-TYPE DOMAIN-CONTAINING PROTEIN-RELATED"/>
    <property type="match status" value="1"/>
</dbReference>
<feature type="region of interest" description="Disordered" evidence="2">
    <location>
        <begin position="402"/>
        <end position="491"/>
    </location>
</feature>
<dbReference type="PROSITE" id="PS50157">
    <property type="entry name" value="ZINC_FINGER_C2H2_2"/>
    <property type="match status" value="1"/>
</dbReference>
<protein>
    <recommendedName>
        <fullName evidence="3">C2H2-type domain-containing protein</fullName>
    </recommendedName>
</protein>
<dbReference type="EMBL" id="JAUKTV010000012">
    <property type="protein sequence ID" value="KAK0721287.1"/>
    <property type="molecule type" value="Genomic_DNA"/>
</dbReference>
<comment type="caution">
    <text evidence="4">The sequence shown here is derived from an EMBL/GenBank/DDBJ whole genome shotgun (WGS) entry which is preliminary data.</text>
</comment>
<dbReference type="InterPro" id="IPR036236">
    <property type="entry name" value="Znf_C2H2_sf"/>
</dbReference>
<feature type="compositionally biased region" description="Polar residues" evidence="2">
    <location>
        <begin position="417"/>
        <end position="427"/>
    </location>
</feature>
<dbReference type="SMART" id="SM00355">
    <property type="entry name" value="ZnF_C2H2"/>
    <property type="match status" value="4"/>
</dbReference>
<dbReference type="InterPro" id="IPR013087">
    <property type="entry name" value="Znf_C2H2_type"/>
</dbReference>
<feature type="region of interest" description="Disordered" evidence="2">
    <location>
        <begin position="598"/>
        <end position="655"/>
    </location>
</feature>
<evidence type="ECO:0000259" key="3">
    <source>
        <dbReference type="PROSITE" id="PS50157"/>
    </source>
</evidence>
<accession>A0AA40AST9</accession>
<evidence type="ECO:0000256" key="1">
    <source>
        <dbReference type="PROSITE-ProRule" id="PRU00042"/>
    </source>
</evidence>
<organism evidence="4 5">
    <name type="scientific">Apiosordaria backusii</name>
    <dbReference type="NCBI Taxonomy" id="314023"/>
    <lineage>
        <taxon>Eukaryota</taxon>
        <taxon>Fungi</taxon>
        <taxon>Dikarya</taxon>
        <taxon>Ascomycota</taxon>
        <taxon>Pezizomycotina</taxon>
        <taxon>Sordariomycetes</taxon>
        <taxon>Sordariomycetidae</taxon>
        <taxon>Sordariales</taxon>
        <taxon>Lasiosphaeriaceae</taxon>
        <taxon>Apiosordaria</taxon>
    </lineage>
</organism>
<feature type="region of interest" description="Disordered" evidence="2">
    <location>
        <begin position="1"/>
        <end position="23"/>
    </location>
</feature>
<feature type="compositionally biased region" description="Basic and acidic residues" evidence="2">
    <location>
        <begin position="523"/>
        <end position="532"/>
    </location>
</feature>
<feature type="region of interest" description="Disordered" evidence="2">
    <location>
        <begin position="338"/>
        <end position="363"/>
    </location>
</feature>
<feature type="compositionally biased region" description="Low complexity" evidence="2">
    <location>
        <begin position="473"/>
        <end position="487"/>
    </location>
</feature>
<gene>
    <name evidence="4" type="ORF">B0T21DRAFT_351254</name>
</gene>
<feature type="region of interest" description="Disordered" evidence="2">
    <location>
        <begin position="510"/>
        <end position="547"/>
    </location>
</feature>
<dbReference type="Gene3D" id="3.30.160.60">
    <property type="entry name" value="Classic Zinc Finger"/>
    <property type="match status" value="1"/>
</dbReference>
<dbReference type="AlphaFoldDB" id="A0AA40AST9"/>
<feature type="compositionally biased region" description="Acidic residues" evidence="2">
    <location>
        <begin position="632"/>
        <end position="641"/>
    </location>
</feature>
<dbReference type="GO" id="GO:0008270">
    <property type="term" value="F:zinc ion binding"/>
    <property type="evidence" value="ECO:0007669"/>
    <property type="project" value="UniProtKB-KW"/>
</dbReference>
<keyword evidence="1" id="KW-0479">Metal-binding</keyword>
<name>A0AA40AST9_9PEZI</name>
<dbReference type="PROSITE" id="PS00028">
    <property type="entry name" value="ZINC_FINGER_C2H2_1"/>
    <property type="match status" value="3"/>
</dbReference>
<keyword evidence="1" id="KW-0862">Zinc</keyword>
<sequence>MDSNESRQETPQASSAALDGASAIAVPRRSGAVRHAAGTRPILPTLTPGVGKNTFVVSTPIQETPAEDGPSRHSWVSFVSASTARSSAVPSVFSQRMSTISASTRQSVRQSSLESPISAISPLYLRKDSLKEDHPYCCTFCSDSFATKEEWRLHEADFHDKREVYTCRSCPAIFQRAALLMDHESDEHGMESTSEVPRPTRYSPLRAAWGCGFCADLFRSRTDYLDHVGSHYDQGLERVQWQHSLVIKALLQQPKIEEAWTALVAKEENAEGATLRFMWDPSNSGRLPDAGESSSLQDVLEFFGNRATMEPEEVAVMAYDLAQKRVERDVSSVLPQHFARQDPDEMPETEVIPPSEPASHQDLPRSVDDISLAMTSRLIATPSSSIAKSSFSSLIADKIARESSTTTTPATIGDSITRPSSVPTVPSQGRPLPSLAFRNATARGNLRRIDSGLPIPPTSQAAENRSVTPPRPNVNANKNNVPASSPAQESSQFTYVPEHVLIARVSPLSSVRPHTSSSTLSSHAKDNAKWLDDSTSEQVSDDSLSDTDSWLEHDGMSAAAKAWKSAFHQAVELGMGALWTRYNRDWNALIVQCAGERSSSSPHFRDTSGRVRKGTSSRQGKSLRPSGRYPIDDDDEDDDDGEAQRPGSSLSKRSSVSTKKFACPFRKHDPQKYSLQEYEVCTVRSWGTISRLKEHLYRRHYKIHCQRCKQTFNDFRELADHEMSPQGCEVVHAPPPCDISTIQEKQLKSRKHNARRKTDEEKWGEIYQLLFPNEEIPSPYPEVTEDMGPISSEAQSSLHFQHFLLRTLPGLFTQTAEEQIGRPIAPHEGLRMESIPKIIEGSLQKAFLEWEARGNNIIPAERSAVSMSFIPEMVPLSIPYSYAPASTYQTPPMSAAPSADHGFLSGNLGGMSRFTPEATHDDDSGFVDSSFQFPPGPPATYAGFIPQYDTSGDWQTGLGLMDVGDTNMGFGNNMNMGGHYPGFSQG</sequence>
<feature type="compositionally biased region" description="Polar residues" evidence="2">
    <location>
        <begin position="458"/>
        <end position="467"/>
    </location>
</feature>
<keyword evidence="5" id="KW-1185">Reference proteome</keyword>
<reference evidence="4" key="1">
    <citation type="submission" date="2023-06" db="EMBL/GenBank/DDBJ databases">
        <title>Genome-scale phylogeny and comparative genomics of the fungal order Sordariales.</title>
        <authorList>
            <consortium name="Lawrence Berkeley National Laboratory"/>
            <person name="Hensen N."/>
            <person name="Bonometti L."/>
            <person name="Westerberg I."/>
            <person name="Brannstrom I.O."/>
            <person name="Guillou S."/>
            <person name="Cros-Aarteil S."/>
            <person name="Calhoun S."/>
            <person name="Haridas S."/>
            <person name="Kuo A."/>
            <person name="Mondo S."/>
            <person name="Pangilinan J."/>
            <person name="Riley R."/>
            <person name="Labutti K."/>
            <person name="Andreopoulos B."/>
            <person name="Lipzen A."/>
            <person name="Chen C."/>
            <person name="Yanf M."/>
            <person name="Daum C."/>
            <person name="Ng V."/>
            <person name="Clum A."/>
            <person name="Steindorff A."/>
            <person name="Ohm R."/>
            <person name="Martin F."/>
            <person name="Silar P."/>
            <person name="Natvig D."/>
            <person name="Lalanne C."/>
            <person name="Gautier V."/>
            <person name="Ament-Velasquez S.L."/>
            <person name="Kruys A."/>
            <person name="Hutchinson M.I."/>
            <person name="Powell A.J."/>
            <person name="Barry K."/>
            <person name="Miller A.N."/>
            <person name="Grigoriev I.V."/>
            <person name="Debuchy R."/>
            <person name="Gladieux P."/>
            <person name="Thoren M.H."/>
            <person name="Johannesson H."/>
        </authorList>
    </citation>
    <scope>NUCLEOTIDE SEQUENCE</scope>
    <source>
        <strain evidence="4">CBS 540.89</strain>
    </source>
</reference>
<evidence type="ECO:0000313" key="4">
    <source>
        <dbReference type="EMBL" id="KAK0721287.1"/>
    </source>
</evidence>
<keyword evidence="1" id="KW-0863">Zinc-finger</keyword>